<organism evidence="2 3">
    <name type="scientific">Halomicrobium mukohataei</name>
    <dbReference type="NCBI Taxonomy" id="57705"/>
    <lineage>
        <taxon>Archaea</taxon>
        <taxon>Methanobacteriati</taxon>
        <taxon>Methanobacteriota</taxon>
        <taxon>Stenosarchaea group</taxon>
        <taxon>Halobacteria</taxon>
        <taxon>Halobacteriales</taxon>
        <taxon>Haloarculaceae</taxon>
        <taxon>Halomicrobium</taxon>
    </lineage>
</organism>
<dbReference type="AlphaFoldDB" id="A0A847UA78"/>
<dbReference type="GeneID" id="94362783"/>
<feature type="transmembrane region" description="Helical" evidence="1">
    <location>
        <begin position="22"/>
        <end position="39"/>
    </location>
</feature>
<dbReference type="RefSeq" id="WP_170093294.1">
    <property type="nucleotide sequence ID" value="NZ_WOYG01000001.1"/>
</dbReference>
<keyword evidence="1" id="KW-1133">Transmembrane helix</keyword>
<protein>
    <submittedName>
        <fullName evidence="2">Uncharacterized protein</fullName>
    </submittedName>
</protein>
<comment type="caution">
    <text evidence="2">The sequence shown here is derived from an EMBL/GenBank/DDBJ whole genome shotgun (WGS) entry which is preliminary data.</text>
</comment>
<keyword evidence="1" id="KW-0812">Transmembrane</keyword>
<sequence>MEIENDLSTSVDRLSADRERRGVALVLLLIAAFALGYVLKSVITGEPITDYLPMLVASVVAPLVIVFALLAGAGTDEDA</sequence>
<feature type="transmembrane region" description="Helical" evidence="1">
    <location>
        <begin position="51"/>
        <end position="73"/>
    </location>
</feature>
<dbReference type="Proteomes" id="UP000608662">
    <property type="component" value="Unassembled WGS sequence"/>
</dbReference>
<reference evidence="2" key="1">
    <citation type="submission" date="2019-12" db="EMBL/GenBank/DDBJ databases">
        <title>Whole-genome sequence of Halomicrobium mukohataei pws1.</title>
        <authorList>
            <person name="Verma D.K."/>
            <person name="Gopal K."/>
            <person name="Prasad E.S."/>
        </authorList>
    </citation>
    <scope>NUCLEOTIDE SEQUENCE</scope>
    <source>
        <strain evidence="2">Pws1</strain>
    </source>
</reference>
<evidence type="ECO:0000256" key="1">
    <source>
        <dbReference type="SAM" id="Phobius"/>
    </source>
</evidence>
<evidence type="ECO:0000313" key="2">
    <source>
        <dbReference type="EMBL" id="NLV09426.1"/>
    </source>
</evidence>
<proteinExistence type="predicted"/>
<evidence type="ECO:0000313" key="3">
    <source>
        <dbReference type="Proteomes" id="UP000608662"/>
    </source>
</evidence>
<gene>
    <name evidence="2" type="ORF">GOC74_05730</name>
</gene>
<name>A0A847UA78_9EURY</name>
<accession>A0A847UA78</accession>
<dbReference type="EMBL" id="WOYG01000001">
    <property type="protein sequence ID" value="NLV09426.1"/>
    <property type="molecule type" value="Genomic_DNA"/>
</dbReference>
<keyword evidence="1" id="KW-0472">Membrane</keyword>